<proteinExistence type="predicted"/>
<dbReference type="InterPro" id="IPR047730">
    <property type="entry name" value="ABZJ_00895-like"/>
</dbReference>
<dbReference type="AlphaFoldDB" id="A0AA97CU93"/>
<feature type="transmembrane region" description="Helical" evidence="1">
    <location>
        <begin position="102"/>
        <end position="126"/>
    </location>
</feature>
<keyword evidence="1" id="KW-1133">Transmembrane helix</keyword>
<keyword evidence="1" id="KW-0472">Membrane</keyword>
<feature type="transmembrane region" description="Helical" evidence="1">
    <location>
        <begin position="7"/>
        <end position="28"/>
    </location>
</feature>
<evidence type="ECO:0000313" key="2">
    <source>
        <dbReference type="EMBL" id="WOC12107.1"/>
    </source>
</evidence>
<reference evidence="2" key="1">
    <citation type="submission" date="2023-06" db="EMBL/GenBank/DDBJ databases">
        <title>Gordonia sp. nov. and Pseudochrobactrum sp. nov., two species isolated from the burying beetle Nicrophorus vespilloides.</title>
        <authorList>
            <person name="Poehlein A."/>
            <person name="Guzman J."/>
            <person name="Daniel R."/>
            <person name="Vilcinskas A."/>
        </authorList>
    </citation>
    <scope>NUCLEOTIDE SEQUENCE</scope>
    <source>
        <strain evidence="2">MP11Mi</strain>
    </source>
</reference>
<protein>
    <submittedName>
        <fullName evidence="2">Uncharacterized protein</fullName>
    </submittedName>
</protein>
<feature type="transmembrane region" description="Helical" evidence="1">
    <location>
        <begin position="34"/>
        <end position="53"/>
    </location>
</feature>
<gene>
    <name evidence="2" type="ORF">MP11Mi_11890</name>
</gene>
<name>A0AA97CU93_9ACTN</name>
<dbReference type="NCBIfam" id="NF038216">
    <property type="entry name" value="ABZJ_00895_fam"/>
    <property type="match status" value="1"/>
</dbReference>
<accession>A0AA97CU93</accession>
<feature type="transmembrane region" description="Helical" evidence="1">
    <location>
        <begin position="65"/>
        <end position="90"/>
    </location>
</feature>
<dbReference type="EMBL" id="CP128986">
    <property type="protein sequence ID" value="WOC12107.1"/>
    <property type="molecule type" value="Genomic_DNA"/>
</dbReference>
<evidence type="ECO:0000256" key="1">
    <source>
        <dbReference type="SAM" id="Phobius"/>
    </source>
</evidence>
<dbReference type="RefSeq" id="WP_420041365.1">
    <property type="nucleotide sequence ID" value="NZ_CP128986.1"/>
</dbReference>
<keyword evidence="1" id="KW-0812">Transmembrane</keyword>
<organism evidence="2">
    <name type="scientific">Gordonia sp. MP11Mi</name>
    <dbReference type="NCBI Taxonomy" id="3022769"/>
    <lineage>
        <taxon>Bacteria</taxon>
        <taxon>Bacillati</taxon>
        <taxon>Actinomycetota</taxon>
        <taxon>Actinomycetes</taxon>
        <taxon>Mycobacteriales</taxon>
        <taxon>Gordoniaceae</taxon>
        <taxon>Gordonia</taxon>
    </lineage>
</organism>
<sequence length="146" mass="15854">MNVWKYVGWYALAYFVAVVVVGVVASLLDGATASVGMIVPVIATFGPIGRFVTDFRRVPTPTERRTLFGACVGLFVVLQVLIVAVAAVAYPETARDIMAEPGSVIVILLLGIGIPIGFMWVAFRFMPARSLKNIRKAEARRNARRG</sequence>